<evidence type="ECO:0000256" key="4">
    <source>
        <dbReference type="SAM" id="Phobius"/>
    </source>
</evidence>
<feature type="transmembrane region" description="Helical" evidence="4">
    <location>
        <begin position="94"/>
        <end position="119"/>
    </location>
</feature>
<feature type="transmembrane region" description="Helical" evidence="4">
    <location>
        <begin position="299"/>
        <end position="318"/>
    </location>
</feature>
<keyword evidence="2 4" id="KW-1133">Transmembrane helix</keyword>
<sequence>MADASPTPAMPPPSTPAWVAPLAATLLMQAVASGLCQTLPVIAPLLTAEAGLAPESIGPLTAVTAAGTVLFLLFGGAILARFGPVRALQIGTSIALAGLLLTGFGTKLALLAASLLLGIGYGPTPPAGSRILAATVPPRHRTLIFSVKQAGAPLGGSLAGLLAAPVAAAWGWLAAVLLAAAVAAVALLAIQPVRARLDAERERSRAVSPAALFGRGNLAAPFRALRADRMLLPLSLLGLAFAVTQGCLFTFCVSWLVETHGLGLVAAGSVFAVLQGTGIFARILLGWLADRTGQAARNLAWQAYAAALCVVALVLLPADAGMPWLMLLAVLNGGLCASWNGIVMAEIARLAPPEHISDATSGSTLLVFCGYIAGPAGFYALVRASGGWDWPFLLVAAQLALAAGLMGVLLRRPARSRHAGSRA</sequence>
<feature type="domain" description="Major facilitator superfamily (MFS) profile" evidence="5">
    <location>
        <begin position="18"/>
        <end position="415"/>
    </location>
</feature>
<dbReference type="PROSITE" id="PS50850">
    <property type="entry name" value="MFS"/>
    <property type="match status" value="1"/>
</dbReference>
<dbReference type="Gene3D" id="1.20.1250.20">
    <property type="entry name" value="MFS general substrate transporter like domains"/>
    <property type="match status" value="2"/>
</dbReference>
<evidence type="ECO:0000256" key="3">
    <source>
        <dbReference type="ARBA" id="ARBA00023136"/>
    </source>
</evidence>
<evidence type="ECO:0000313" key="7">
    <source>
        <dbReference type="Proteomes" id="UP001523392"/>
    </source>
</evidence>
<feature type="transmembrane region" description="Helical" evidence="4">
    <location>
        <begin position="364"/>
        <end position="382"/>
    </location>
</feature>
<feature type="transmembrane region" description="Helical" evidence="4">
    <location>
        <begin position="263"/>
        <end position="287"/>
    </location>
</feature>
<dbReference type="RefSeq" id="WP_252955127.1">
    <property type="nucleotide sequence ID" value="NZ_JAFIRR010000134.1"/>
</dbReference>
<dbReference type="InterPro" id="IPR011701">
    <property type="entry name" value="MFS"/>
</dbReference>
<evidence type="ECO:0000259" key="5">
    <source>
        <dbReference type="PROSITE" id="PS50850"/>
    </source>
</evidence>
<feature type="transmembrane region" description="Helical" evidence="4">
    <location>
        <begin position="169"/>
        <end position="190"/>
    </location>
</feature>
<comment type="caution">
    <text evidence="6">The sequence shown here is derived from an EMBL/GenBank/DDBJ whole genome shotgun (WGS) entry which is preliminary data.</text>
</comment>
<accession>A0ABT1DB91</accession>
<feature type="transmembrane region" description="Helical" evidence="4">
    <location>
        <begin position="388"/>
        <end position="410"/>
    </location>
</feature>
<feature type="transmembrane region" description="Helical" evidence="4">
    <location>
        <begin position="324"/>
        <end position="343"/>
    </location>
</feature>
<dbReference type="PANTHER" id="PTHR23527">
    <property type="entry name" value="BLL3282 PROTEIN"/>
    <property type="match status" value="1"/>
</dbReference>
<keyword evidence="7" id="KW-1185">Reference proteome</keyword>
<dbReference type="SUPFAM" id="SSF103473">
    <property type="entry name" value="MFS general substrate transporter"/>
    <property type="match status" value="1"/>
</dbReference>
<dbReference type="InterPro" id="IPR052952">
    <property type="entry name" value="MFS-Transporter"/>
</dbReference>
<dbReference type="Pfam" id="PF07690">
    <property type="entry name" value="MFS_1"/>
    <property type="match status" value="1"/>
</dbReference>
<name>A0ABT1DB91_9PROT</name>
<dbReference type="InterPro" id="IPR036259">
    <property type="entry name" value="MFS_trans_sf"/>
</dbReference>
<feature type="transmembrane region" description="Helical" evidence="4">
    <location>
        <begin position="60"/>
        <end position="82"/>
    </location>
</feature>
<keyword evidence="3 4" id="KW-0472">Membrane</keyword>
<dbReference type="PANTHER" id="PTHR23527:SF1">
    <property type="entry name" value="BLL3282 PROTEIN"/>
    <property type="match status" value="1"/>
</dbReference>
<evidence type="ECO:0000313" key="6">
    <source>
        <dbReference type="EMBL" id="MCO6418495.1"/>
    </source>
</evidence>
<reference evidence="6 7" key="1">
    <citation type="submission" date="2021-12" db="EMBL/GenBank/DDBJ databases">
        <title>Siccirubricoccus leaddurans sp. nov., a high concentration Zn2+ tolerance bacterium.</title>
        <authorList>
            <person name="Cao Y."/>
        </authorList>
    </citation>
    <scope>NUCLEOTIDE SEQUENCE [LARGE SCALE GENOMIC DNA]</scope>
    <source>
        <strain evidence="6 7">KC 17139</strain>
    </source>
</reference>
<keyword evidence="1 4" id="KW-0812">Transmembrane</keyword>
<gene>
    <name evidence="6" type="ORF">JYK14_20345</name>
</gene>
<evidence type="ECO:0000256" key="2">
    <source>
        <dbReference type="ARBA" id="ARBA00022989"/>
    </source>
</evidence>
<organism evidence="6 7">
    <name type="scientific">Siccirubricoccus soli</name>
    <dbReference type="NCBI Taxonomy" id="2899147"/>
    <lineage>
        <taxon>Bacteria</taxon>
        <taxon>Pseudomonadati</taxon>
        <taxon>Pseudomonadota</taxon>
        <taxon>Alphaproteobacteria</taxon>
        <taxon>Acetobacterales</taxon>
        <taxon>Roseomonadaceae</taxon>
        <taxon>Siccirubricoccus</taxon>
    </lineage>
</organism>
<dbReference type="Proteomes" id="UP001523392">
    <property type="component" value="Unassembled WGS sequence"/>
</dbReference>
<dbReference type="InterPro" id="IPR020846">
    <property type="entry name" value="MFS_dom"/>
</dbReference>
<proteinExistence type="predicted"/>
<protein>
    <submittedName>
        <fullName evidence="6">MFS transporter</fullName>
    </submittedName>
</protein>
<dbReference type="EMBL" id="JAFIRR010000134">
    <property type="protein sequence ID" value="MCO6418495.1"/>
    <property type="molecule type" value="Genomic_DNA"/>
</dbReference>
<evidence type="ECO:0000256" key="1">
    <source>
        <dbReference type="ARBA" id="ARBA00022692"/>
    </source>
</evidence>
<feature type="transmembrane region" description="Helical" evidence="4">
    <location>
        <begin position="231"/>
        <end position="257"/>
    </location>
</feature>